<dbReference type="EMBL" id="BTGU01000017">
    <property type="protein sequence ID" value="GMN43768.1"/>
    <property type="molecule type" value="Genomic_DNA"/>
</dbReference>
<comment type="function">
    <text evidence="1">Plant non-specific lipid-transfer proteins transfer phospholipids as well as galactolipids across membranes. May play a role in wax or cutin deposition in the cell walls of expanding epidermal cells and certain secretory tissues.</text>
</comment>
<reference evidence="6" key="1">
    <citation type="submission" date="2023-07" db="EMBL/GenBank/DDBJ databases">
        <title>draft genome sequence of fig (Ficus carica).</title>
        <authorList>
            <person name="Takahashi T."/>
            <person name="Nishimura K."/>
        </authorList>
    </citation>
    <scope>NUCLEOTIDE SEQUENCE</scope>
</reference>
<comment type="caution">
    <text evidence="6">The sequence shown here is derived from an EMBL/GenBank/DDBJ whole genome shotgun (WGS) entry which is preliminary data.</text>
</comment>
<evidence type="ECO:0000259" key="5">
    <source>
        <dbReference type="Pfam" id="PF14368"/>
    </source>
</evidence>
<organism evidence="6 7">
    <name type="scientific">Ficus carica</name>
    <name type="common">Common fig</name>
    <dbReference type="NCBI Taxonomy" id="3494"/>
    <lineage>
        <taxon>Eukaryota</taxon>
        <taxon>Viridiplantae</taxon>
        <taxon>Streptophyta</taxon>
        <taxon>Embryophyta</taxon>
        <taxon>Tracheophyta</taxon>
        <taxon>Spermatophyta</taxon>
        <taxon>Magnoliopsida</taxon>
        <taxon>eudicotyledons</taxon>
        <taxon>Gunneridae</taxon>
        <taxon>Pentapetalae</taxon>
        <taxon>rosids</taxon>
        <taxon>fabids</taxon>
        <taxon>Rosales</taxon>
        <taxon>Moraceae</taxon>
        <taxon>Ficeae</taxon>
        <taxon>Ficus</taxon>
    </lineage>
</organism>
<evidence type="ECO:0000256" key="3">
    <source>
        <dbReference type="ARBA" id="ARBA00023121"/>
    </source>
</evidence>
<dbReference type="Pfam" id="PF14368">
    <property type="entry name" value="LTP_2"/>
    <property type="match status" value="1"/>
</dbReference>
<dbReference type="CDD" id="cd04660">
    <property type="entry name" value="nsLTP_like"/>
    <property type="match status" value="1"/>
</dbReference>
<dbReference type="PANTHER" id="PTHR33286">
    <property type="entry name" value="BIFUNCTIONAL INHIBITOR/LIPID-TRANSFER PROTEIN/SEED STORAGE 2S ALBUMIN SUPERFAMILY PROTEIN"/>
    <property type="match status" value="1"/>
</dbReference>
<feature type="transmembrane region" description="Helical" evidence="4">
    <location>
        <begin position="6"/>
        <end position="25"/>
    </location>
</feature>
<dbReference type="InterPro" id="IPR044741">
    <property type="entry name" value="NsLTP-like"/>
</dbReference>
<keyword evidence="3" id="KW-0446">Lipid-binding</keyword>
<dbReference type="InterPro" id="IPR036312">
    <property type="entry name" value="Bifun_inhib/LTP/seed_sf"/>
</dbReference>
<keyword evidence="4" id="KW-0472">Membrane</keyword>
<protein>
    <recommendedName>
        <fullName evidence="5">Bifunctional inhibitor/plant lipid transfer protein/seed storage helical domain-containing protein</fullName>
    </recommendedName>
</protein>
<dbReference type="SUPFAM" id="SSF47699">
    <property type="entry name" value="Bifunctional inhibitor/lipid-transfer protein/seed storage 2S albumin"/>
    <property type="match status" value="1"/>
</dbReference>
<evidence type="ECO:0000313" key="7">
    <source>
        <dbReference type="Proteomes" id="UP001187192"/>
    </source>
</evidence>
<dbReference type="PANTHER" id="PTHR33286:SF54">
    <property type="entry name" value="BIFUNCTIONAL INHIBITOR_LIPID-TRANSFER PROTEIN_SEED STORAGE 2S ALBUMIN SUPERFAMILY PROTEIN"/>
    <property type="match status" value="1"/>
</dbReference>
<gene>
    <name evidence="6" type="ORF">TIFTF001_012970</name>
</gene>
<evidence type="ECO:0000256" key="4">
    <source>
        <dbReference type="SAM" id="Phobius"/>
    </source>
</evidence>
<keyword evidence="7" id="KW-1185">Reference proteome</keyword>
<dbReference type="Proteomes" id="UP001187192">
    <property type="component" value="Unassembled WGS sequence"/>
</dbReference>
<accession>A0AA88ADB7</accession>
<keyword evidence="4" id="KW-0812">Transmembrane</keyword>
<dbReference type="Gene3D" id="1.10.110.10">
    <property type="entry name" value="Plant lipid-transfer and hydrophobic proteins"/>
    <property type="match status" value="1"/>
</dbReference>
<dbReference type="InterPro" id="IPR016140">
    <property type="entry name" value="Bifunc_inhib/LTP/seed_store"/>
</dbReference>
<evidence type="ECO:0000256" key="1">
    <source>
        <dbReference type="ARBA" id="ARBA00003211"/>
    </source>
</evidence>
<evidence type="ECO:0000313" key="6">
    <source>
        <dbReference type="EMBL" id="GMN43768.1"/>
    </source>
</evidence>
<proteinExistence type="predicted"/>
<keyword evidence="4" id="KW-1133">Transmembrane helix</keyword>
<name>A0AA88ADB7_FICCA</name>
<dbReference type="AlphaFoldDB" id="A0AA88ADB7"/>
<feature type="domain" description="Bifunctional inhibitor/plant lipid transfer protein/seed storage helical" evidence="5">
    <location>
        <begin position="23"/>
        <end position="107"/>
    </location>
</feature>
<dbReference type="GO" id="GO:0008289">
    <property type="term" value="F:lipid binding"/>
    <property type="evidence" value="ECO:0007669"/>
    <property type="project" value="UniProtKB-KW"/>
</dbReference>
<sequence>MENFGIRTLVLTILVISGTLMIGNYKVAATTCHRHYIHGLKTKCAKFVTKEGPKIPPSEECCKAIKHIHVHCACKHVTKKVEKSISMEKAVYVAKSCGKHVPKGMKCGSYKVPHELKEIIA</sequence>
<keyword evidence="2" id="KW-0813">Transport</keyword>
<evidence type="ECO:0000256" key="2">
    <source>
        <dbReference type="ARBA" id="ARBA00022448"/>
    </source>
</evidence>